<comment type="caution">
    <text evidence="4">The sequence shown here is derived from an EMBL/GenBank/DDBJ whole genome shotgun (WGS) entry which is preliminary data.</text>
</comment>
<gene>
    <name evidence="4" type="ORF">DLJ60_22710</name>
</gene>
<evidence type="ECO:0000313" key="4">
    <source>
        <dbReference type="EMBL" id="RQW89429.1"/>
    </source>
</evidence>
<feature type="region of interest" description="Disordered" evidence="2">
    <location>
        <begin position="1779"/>
        <end position="1804"/>
    </location>
</feature>
<dbReference type="InterPro" id="IPR031325">
    <property type="entry name" value="RHS_repeat"/>
</dbReference>
<dbReference type="InterPro" id="IPR050708">
    <property type="entry name" value="T6SS_VgrG/RHS"/>
</dbReference>
<evidence type="ECO:0000256" key="2">
    <source>
        <dbReference type="SAM" id="MobiDB-lite"/>
    </source>
</evidence>
<feature type="compositionally biased region" description="Polar residues" evidence="2">
    <location>
        <begin position="1786"/>
        <end position="1795"/>
    </location>
</feature>
<dbReference type="Gene3D" id="2.180.10.10">
    <property type="entry name" value="RHS repeat-associated core"/>
    <property type="match status" value="1"/>
</dbReference>
<dbReference type="NCBIfam" id="TIGR01643">
    <property type="entry name" value="YD_repeat_2x"/>
    <property type="match status" value="3"/>
</dbReference>
<dbReference type="InterPro" id="IPR022385">
    <property type="entry name" value="Rhs_assc_core"/>
</dbReference>
<dbReference type="PANTHER" id="PTHR32305:SF17">
    <property type="entry name" value="TRNA NUCLEASE WAPA"/>
    <property type="match status" value="1"/>
</dbReference>
<evidence type="ECO:0000313" key="5">
    <source>
        <dbReference type="Proteomes" id="UP000274694"/>
    </source>
</evidence>
<dbReference type="Pfam" id="PF05593">
    <property type="entry name" value="RHS_repeat"/>
    <property type="match status" value="1"/>
</dbReference>
<sequence length="2140" mass="229683">MIRVWFPASARSSQEGPSVTSSPSPLRAASRRRLSQARTPIAAMMALIMAVVTAQVPADAAGAAPWRPPKPKDVTGVAVKPLKHTVRPSWTAGAREVRAAGTAARWPQAGTATVDLTTGVRQRAGALPVWVSPHAGRARASAATGQEAVGHVTVALADKAAARSAGVSGLVLDVRRADGRRDAGAVDLTVSYREVAAERGGDWASRLRLVSLPDGTPLPSTNDAAAKTVSATVTLSPSARVALAAGVAGDNGDYSATSLSAASTWQVSEQTGAFSWSYPVSVPPVPGGLAPALSMSYSSAAVDGLTGGTNTQGSWIGDGWSMWPGYIERKFKACADDKDPIRGKNANNGSVYGGDLCWYKPEGNATVSLNGRATELVKSSGNTWKGVTDDGSKIELATDTSNDDNNNEYWKMTTPDGTQYYFGRNHGGGGSSGATVTNSTWTVPVYGNHPDEPGYNTSGFAVSRATEAWRWNLDYVVDTHGNTITYFYGKEPGAYGREGDKNKRTTYDRGGYLTKVEYGNRTDAPVTTYAAARVLFDHDDRCVSSCWSGSTAIQASWPDTPWDQYCTAAPCTEQLSPTFWTNQRLNMITTQVQSGTGATYSTVDEISLRHTYLQSGDVGASPMWLRGITRTGKVTTAGGAEATVPEIVFDPGADPLANRVDGPADGRSNLFRYRINTVTTESGAQYGITYSKPECTRGNTPAVASNTKRCFPQYYGPKGEEPTLDWFHKHRVDRIDVYDNTGGFTHEQTNYDYLDTPAWHYDNSELTDEKKRTWSEFRGWGKIRVRTGLESGVQSATEYLYFRGMDDDKQPTGTRDVWITDSQNGTVEDHDAYAGMIREETTLLGVGGSWISGTITTPVKQGPTASSGNLKAWMTNTGTTRSRLKLSTGATRWTKTVTTYNSDNLPTQVDDLGDESTTADDRCTRTWYARNPSTWLLGLPKRTEAVGVDCAATPTLPADMLSSTRTTYDNAANNWDTDLPVYGNVAKTEAIDRWSGTTPTWITTGRWTYDAYGRVKDSYDALDRKTATTYTPATGPATSVSVKNALEQTTTTSYAPEWNLPSAVVDANGIRTDLAYDGLGHLTKVWLPGRDKATYPNAPSTEYTYLLRNTAATAVTTKTHNPLGTSNYATSITLYDGLLRARQVQTQAPSGGRTLTDTVYDSRGLLDWSTAPYYDKTNTPPDTTVYGGAGTPAVPALTQNVYDGAERLTDAIFKVGVNETTNEKWRTTTRYQGEKTSVIPPLGGVATTTITDARGRTTALRQYKNPADVGSDTATTFDQARYTYTDRDELASLIDPATNTWRYTYDQRGRKIRDDDPDRGATTYTYDAAGQLTTTKDHRQTILAYTYDDLGRKTTIRDGSTTGPIRAKWVYDTLTYGIGKLTSSTRYEPAGSTNAYTNETLTLDPAGRPLTTQVTIPPGEGGLCASGTLTPCSYQYATAYRPNGQISNVEHPAAAGLAKEKLFNNFNDIGQITGLVSAAQIYTGITYNKLGRITQQTLGQVGKQVQITSTIDENTGRVTNTSAIPTLKPEIFNLGYTYDNAGNLTKINDTPAGGSTDTQCYTYDYLRRLTEAWTPTNADCAPASRTTANLGGPAPYWHSYTYQPGTDNRATETQHTATPLTRTYTYPAQGGAPGTHPHAVTTITNSGANTTTATYTYDETGNTKTRPGPTGTQTLTWDPENHLAATQDATGTTTYLYDADGNRLIRKDPTGATLYLPGGTEIRKPITSTATATRYYTGPGGTIATRTSTGTLHWIASDHHGTAETTITSTDLTATRRRSHPFGTERGTTTGSWPTTMDKGFVGGTKDNTGLTHLGAREYDPGMGRFISVDPIISLKDPQQWNGYAYAHHNPATSSDPSGLIDTDCLTISSCPDYRMGDEKSNRQNKTRSGGCWPRCRDLTKSVFAAWPPPRVSCKGPCTPLLPAASAPLVDPAKLPTGQWMCLADRCVKGSPHMQCASFNDCSNVDKFRADAMCANSPLCILEKLINVVGWALLISAPALAASAGPAAGAGLFRPTTVTPRGMSNLGGVISEGGVNAAGGRLFFSSGQINQNDFAGIVNGALMRGDDVHIITGAHGLPDGSLISDAGMYADDVKRFGSIPGVSVHNLPAMSSGEVKQVLEAPGTIIGGFCNSGACLASFR</sequence>
<dbReference type="EMBL" id="QGTA01000233">
    <property type="protein sequence ID" value="RQW89429.1"/>
    <property type="molecule type" value="Genomic_DNA"/>
</dbReference>
<evidence type="ECO:0000259" key="3">
    <source>
        <dbReference type="Pfam" id="PF25023"/>
    </source>
</evidence>
<organism evidence="4 5">
    <name type="scientific">Micromonospora chalcea</name>
    <dbReference type="NCBI Taxonomy" id="1874"/>
    <lineage>
        <taxon>Bacteria</taxon>
        <taxon>Bacillati</taxon>
        <taxon>Actinomycetota</taxon>
        <taxon>Actinomycetes</taxon>
        <taxon>Micromonosporales</taxon>
        <taxon>Micromonosporaceae</taxon>
        <taxon>Micromonospora</taxon>
    </lineage>
</organism>
<dbReference type="Pfam" id="PF25023">
    <property type="entry name" value="TEN_YD-shell"/>
    <property type="match status" value="1"/>
</dbReference>
<feature type="domain" description="Teneurin-like YD-shell" evidence="3">
    <location>
        <begin position="1620"/>
        <end position="1851"/>
    </location>
</feature>
<proteinExistence type="predicted"/>
<feature type="compositionally biased region" description="Polar residues" evidence="2">
    <location>
        <begin position="10"/>
        <end position="20"/>
    </location>
</feature>
<protein>
    <recommendedName>
        <fullName evidence="3">Teneurin-like YD-shell domain-containing protein</fullName>
    </recommendedName>
</protein>
<keyword evidence="5" id="KW-1185">Reference proteome</keyword>
<dbReference type="InterPro" id="IPR056823">
    <property type="entry name" value="TEN-like_YD-shell"/>
</dbReference>
<feature type="region of interest" description="Disordered" evidence="2">
    <location>
        <begin position="1"/>
        <end position="33"/>
    </location>
</feature>
<accession>A0ABX9Y1R6</accession>
<dbReference type="PANTHER" id="PTHR32305">
    <property type="match status" value="1"/>
</dbReference>
<dbReference type="Proteomes" id="UP000274694">
    <property type="component" value="Unassembled WGS sequence"/>
</dbReference>
<dbReference type="InterPro" id="IPR006530">
    <property type="entry name" value="YD"/>
</dbReference>
<keyword evidence="1" id="KW-0677">Repeat</keyword>
<dbReference type="NCBIfam" id="TIGR03696">
    <property type="entry name" value="Rhs_assc_core"/>
    <property type="match status" value="1"/>
</dbReference>
<reference evidence="4 5" key="1">
    <citation type="submission" date="2018-05" db="EMBL/GenBank/DDBJ databases">
        <title>Micromonospora from Atacama Desert.</title>
        <authorList>
            <person name="Carro L."/>
            <person name="Goodfellow M."/>
            <person name="Klenk H.-P."/>
        </authorList>
    </citation>
    <scope>NUCLEOTIDE SEQUENCE [LARGE SCALE GENOMIC DNA]</scope>
    <source>
        <strain evidence="4 5">LB41</strain>
    </source>
</reference>
<evidence type="ECO:0000256" key="1">
    <source>
        <dbReference type="ARBA" id="ARBA00022737"/>
    </source>
</evidence>
<name>A0ABX9Y1R6_MICCH</name>